<name>A0A6P6RUV7_9EIME</name>
<dbReference type="GO" id="GO:0000159">
    <property type="term" value="C:protein phosphatase type 2A complex"/>
    <property type="evidence" value="ECO:0007669"/>
    <property type="project" value="TreeGrafter"/>
</dbReference>
<dbReference type="GO" id="GO:0008160">
    <property type="term" value="F:protein tyrosine phosphatase activator activity"/>
    <property type="evidence" value="ECO:0007669"/>
    <property type="project" value="TreeGrafter"/>
</dbReference>
<accession>A0A6P6RUV7</accession>
<protein>
    <recommendedName>
        <fullName evidence="7">Serine/threonine-protein phosphatase 2A activator</fullName>
        <ecNumber evidence="7">5.2.1.8</ecNumber>
    </recommendedName>
    <alternativeName>
        <fullName evidence="7">Phosphotyrosyl phosphatase activator</fullName>
    </alternativeName>
</protein>
<sequence length="390" mass="43662">MQPHDKASPFDWRGLSALHGERVGNVGGRFEGHHGRPPPMPDAFCCVHPSALENRQQQAGGDWHLRATSKQVRTDADLRRWLSSPIHSRFLAFIGRLANRAAGKKSMPSLLRVNIANQRMLEAEQLQLAQRESQTTAAAAGPVEATARAQQDKGFQSLIASFAPFTELPSNAACWELLGVLRQLLQWSDDIEPVQQPTRFGNQAFKTWCRKVEDEAGALLINVWEASGVDISDDEKQQLTEMFCSSFGNPVRLDFGTGHECAFAIFLFCLFEKKILKPEEHDPFAVLGIFKGYVEVAHALQQRYMLEAAGSRGVWGLDDFHFLTFLWGAGQLAEQQIIEPAQITERDLVRHLAADLLYFDSIEYVMQTKKGAPFFECSPILYDVSGISSW</sequence>
<dbReference type="InterPro" id="IPR037218">
    <property type="entry name" value="PTPA_sf"/>
</dbReference>
<evidence type="ECO:0000256" key="3">
    <source>
        <dbReference type="ARBA" id="ARBA00011019"/>
    </source>
</evidence>
<dbReference type="GO" id="GO:0005737">
    <property type="term" value="C:cytoplasm"/>
    <property type="evidence" value="ECO:0007669"/>
    <property type="project" value="UniProtKB-SubCell"/>
</dbReference>
<keyword evidence="5 7" id="KW-0697">Rotamase</keyword>
<dbReference type="OrthoDB" id="346819at2759"/>
<evidence type="ECO:0000256" key="2">
    <source>
        <dbReference type="ARBA" id="ARBA00004496"/>
    </source>
</evidence>
<dbReference type="GO" id="GO:0005634">
    <property type="term" value="C:nucleus"/>
    <property type="evidence" value="ECO:0007669"/>
    <property type="project" value="TreeGrafter"/>
</dbReference>
<dbReference type="EC" id="5.2.1.8" evidence="7"/>
<dbReference type="PANTHER" id="PTHR10012">
    <property type="entry name" value="SERINE/THREONINE-PROTEIN PHOSPHATASE 2A REGULATORY SUBUNIT B"/>
    <property type="match status" value="1"/>
</dbReference>
<evidence type="ECO:0000313" key="8">
    <source>
        <dbReference type="Proteomes" id="UP000515125"/>
    </source>
</evidence>
<dbReference type="RefSeq" id="XP_026190910.1">
    <property type="nucleotide sequence ID" value="XM_026335125.1"/>
</dbReference>
<dbReference type="AlphaFoldDB" id="A0A6P6RUV7"/>
<dbReference type="Pfam" id="PF03095">
    <property type="entry name" value="PTPA"/>
    <property type="match status" value="1"/>
</dbReference>
<evidence type="ECO:0000256" key="6">
    <source>
        <dbReference type="ARBA" id="ARBA00023235"/>
    </source>
</evidence>
<dbReference type="Gene3D" id="1.20.120.1150">
    <property type="match status" value="1"/>
</dbReference>
<comment type="catalytic activity">
    <reaction evidence="1 7">
        <text>[protein]-peptidylproline (omega=180) = [protein]-peptidylproline (omega=0)</text>
        <dbReference type="Rhea" id="RHEA:16237"/>
        <dbReference type="Rhea" id="RHEA-COMP:10747"/>
        <dbReference type="Rhea" id="RHEA-COMP:10748"/>
        <dbReference type="ChEBI" id="CHEBI:83833"/>
        <dbReference type="ChEBI" id="CHEBI:83834"/>
        <dbReference type="EC" id="5.2.1.8"/>
    </reaction>
</comment>
<dbReference type="SUPFAM" id="SSF140984">
    <property type="entry name" value="PTPA-like"/>
    <property type="match status" value="1"/>
</dbReference>
<dbReference type="PANTHER" id="PTHR10012:SF0">
    <property type="entry name" value="SERINE_THREONINE-PROTEIN PHOSPHATASE 2A ACTIVATOR"/>
    <property type="match status" value="1"/>
</dbReference>
<dbReference type="InterPro" id="IPR004327">
    <property type="entry name" value="Phstyr_phstse_ac"/>
</dbReference>
<gene>
    <name evidence="9" type="primary">LOC113146778</name>
</gene>
<keyword evidence="6 7" id="KW-0413">Isomerase</keyword>
<dbReference type="GO" id="GO:0007052">
    <property type="term" value="P:mitotic spindle organization"/>
    <property type="evidence" value="ECO:0007669"/>
    <property type="project" value="TreeGrafter"/>
</dbReference>
<keyword evidence="4 7" id="KW-0963">Cytoplasm</keyword>
<dbReference type="GeneID" id="113146778"/>
<evidence type="ECO:0000256" key="7">
    <source>
        <dbReference type="RuleBase" id="RU361210"/>
    </source>
</evidence>
<keyword evidence="8" id="KW-1185">Reference proteome</keyword>
<organism evidence="8 9">
    <name type="scientific">Cyclospora cayetanensis</name>
    <dbReference type="NCBI Taxonomy" id="88456"/>
    <lineage>
        <taxon>Eukaryota</taxon>
        <taxon>Sar</taxon>
        <taxon>Alveolata</taxon>
        <taxon>Apicomplexa</taxon>
        <taxon>Conoidasida</taxon>
        <taxon>Coccidia</taxon>
        <taxon>Eucoccidiorida</taxon>
        <taxon>Eimeriorina</taxon>
        <taxon>Eimeriidae</taxon>
        <taxon>Cyclospora</taxon>
    </lineage>
</organism>
<evidence type="ECO:0000256" key="4">
    <source>
        <dbReference type="ARBA" id="ARBA00022490"/>
    </source>
</evidence>
<evidence type="ECO:0000256" key="5">
    <source>
        <dbReference type="ARBA" id="ARBA00023110"/>
    </source>
</evidence>
<reference evidence="9" key="1">
    <citation type="submission" date="2025-08" db="UniProtKB">
        <authorList>
            <consortium name="RefSeq"/>
        </authorList>
    </citation>
    <scope>IDENTIFICATION</scope>
</reference>
<dbReference type="GO" id="GO:0003755">
    <property type="term" value="F:peptidyl-prolyl cis-trans isomerase activity"/>
    <property type="evidence" value="ECO:0007669"/>
    <property type="project" value="UniProtKB-KW"/>
</dbReference>
<comment type="function">
    <text evidence="7">PPIases accelerate the folding of proteins. It catalyzes the cis-trans isomerization of proline imidic peptide bonds in oligopeptides.</text>
</comment>
<proteinExistence type="inferred from homology"/>
<evidence type="ECO:0000256" key="1">
    <source>
        <dbReference type="ARBA" id="ARBA00000971"/>
    </source>
</evidence>
<dbReference type="PIRSF" id="PIRSF016325">
    <property type="entry name" value="Phstyr_phstse_ac"/>
    <property type="match status" value="1"/>
</dbReference>
<dbReference type="InterPro" id="IPR043170">
    <property type="entry name" value="PTPA_C_lid"/>
</dbReference>
<dbReference type="Proteomes" id="UP000515125">
    <property type="component" value="Unplaced"/>
</dbReference>
<evidence type="ECO:0000313" key="9">
    <source>
        <dbReference type="RefSeq" id="XP_026190910.1"/>
    </source>
</evidence>
<comment type="similarity">
    <text evidence="3 7">Belongs to the PTPA-type PPIase family.</text>
</comment>
<comment type="subcellular location">
    <subcellularLocation>
        <location evidence="2 7">Cytoplasm</location>
    </subcellularLocation>
</comment>